<organism evidence="1 2">
    <name type="scientific">Hominifimenecus microfluidus</name>
    <dbReference type="NCBI Taxonomy" id="2885348"/>
    <lineage>
        <taxon>Bacteria</taxon>
        <taxon>Bacillati</taxon>
        <taxon>Bacillota</taxon>
        <taxon>Clostridia</taxon>
        <taxon>Lachnospirales</taxon>
        <taxon>Lachnospiraceae</taxon>
        <taxon>Hominifimenecus</taxon>
    </lineage>
</organism>
<sequence length="233" mass="25598">MRIMTARFMKGTPYAALEIEMQRPPGFRPRKSGMIISRCVCGTQDCGCGLCAHKERNGTDQTAKGFACLCEQILAGCTPLSKRMGDLTAEAAGKPFVARVARMSEDFSSIFFLAGHQERFDRLLDGKSDPADTDVLYAALYLLSADRIINVIRAKRDLAYCLPLSYDLQGLNAFAKTLARKDILSSEDGSNKLMAALEAELPEDMEAALEIAEKYQKYGDRGGVKAGRSPFFI</sequence>
<dbReference type="EMBL" id="JAJEQR010000024">
    <property type="protein sequence ID" value="MCC2231198.1"/>
    <property type="molecule type" value="Genomic_DNA"/>
</dbReference>
<name>A0AAE3EB82_9FIRM</name>
<dbReference type="RefSeq" id="WP_308453723.1">
    <property type="nucleotide sequence ID" value="NZ_JAJEQR010000024.1"/>
</dbReference>
<reference evidence="1" key="1">
    <citation type="submission" date="2021-10" db="EMBL/GenBank/DDBJ databases">
        <title>Anaerobic single-cell dispensing facilitates the cultivation of human gut bacteria.</title>
        <authorList>
            <person name="Afrizal A."/>
        </authorList>
    </citation>
    <scope>NUCLEOTIDE SEQUENCE</scope>
    <source>
        <strain evidence="1">CLA-AA-H215</strain>
    </source>
</reference>
<dbReference type="AlphaFoldDB" id="A0AAE3EB82"/>
<evidence type="ECO:0000313" key="2">
    <source>
        <dbReference type="Proteomes" id="UP001198182"/>
    </source>
</evidence>
<proteinExistence type="predicted"/>
<evidence type="ECO:0000313" key="1">
    <source>
        <dbReference type="EMBL" id="MCC2231198.1"/>
    </source>
</evidence>
<accession>A0AAE3EB82</accession>
<protein>
    <submittedName>
        <fullName evidence="1">Uncharacterized protein</fullName>
    </submittedName>
</protein>
<comment type="caution">
    <text evidence="1">The sequence shown here is derived from an EMBL/GenBank/DDBJ whole genome shotgun (WGS) entry which is preliminary data.</text>
</comment>
<keyword evidence="2" id="KW-1185">Reference proteome</keyword>
<dbReference type="Proteomes" id="UP001198182">
    <property type="component" value="Unassembled WGS sequence"/>
</dbReference>
<gene>
    <name evidence="1" type="ORF">LKD81_09365</name>
</gene>